<dbReference type="InterPro" id="IPR046539">
    <property type="entry name" value="DUF6604"/>
</dbReference>
<reference evidence="3" key="1">
    <citation type="journal article" date="2020" name="Stud. Mycol.">
        <title>101 Dothideomycetes genomes: a test case for predicting lifestyles and emergence of pathogens.</title>
        <authorList>
            <person name="Haridas S."/>
            <person name="Albert R."/>
            <person name="Binder M."/>
            <person name="Bloem J."/>
            <person name="Labutti K."/>
            <person name="Salamov A."/>
            <person name="Andreopoulos B."/>
            <person name="Baker S."/>
            <person name="Barry K."/>
            <person name="Bills G."/>
            <person name="Bluhm B."/>
            <person name="Cannon C."/>
            <person name="Castanera R."/>
            <person name="Culley D."/>
            <person name="Daum C."/>
            <person name="Ezra D."/>
            <person name="Gonzalez J."/>
            <person name="Henrissat B."/>
            <person name="Kuo A."/>
            <person name="Liang C."/>
            <person name="Lipzen A."/>
            <person name="Lutzoni F."/>
            <person name="Magnuson J."/>
            <person name="Mondo S."/>
            <person name="Nolan M."/>
            <person name="Ohm R."/>
            <person name="Pangilinan J."/>
            <person name="Park H.-J."/>
            <person name="Ramirez L."/>
            <person name="Alfaro M."/>
            <person name="Sun H."/>
            <person name="Tritt A."/>
            <person name="Yoshinaga Y."/>
            <person name="Zwiers L.-H."/>
            <person name="Turgeon B."/>
            <person name="Goodwin S."/>
            <person name="Spatafora J."/>
            <person name="Crous P."/>
            <person name="Grigoriev I."/>
        </authorList>
    </citation>
    <scope>NUCLEOTIDE SEQUENCE</scope>
    <source>
        <strain evidence="3">CBS 113818</strain>
    </source>
</reference>
<proteinExistence type="predicted"/>
<feature type="domain" description="DUF6604" evidence="2">
    <location>
        <begin position="1"/>
        <end position="201"/>
    </location>
</feature>
<name>A0A6A7A884_9PLEO</name>
<dbReference type="PANTHER" id="PTHR38795">
    <property type="entry name" value="DUF6604 DOMAIN-CONTAINING PROTEIN"/>
    <property type="match status" value="1"/>
</dbReference>
<dbReference type="EMBL" id="MU006221">
    <property type="protein sequence ID" value="KAF2829510.1"/>
    <property type="molecule type" value="Genomic_DNA"/>
</dbReference>
<dbReference type="AlphaFoldDB" id="A0A6A7A884"/>
<gene>
    <name evidence="3" type="ORF">CC86DRAFT_437299</name>
</gene>
<evidence type="ECO:0000259" key="2">
    <source>
        <dbReference type="Pfam" id="PF20253"/>
    </source>
</evidence>
<feature type="region of interest" description="Disordered" evidence="1">
    <location>
        <begin position="69"/>
        <end position="91"/>
    </location>
</feature>
<organism evidence="3 4">
    <name type="scientific">Ophiobolus disseminans</name>
    <dbReference type="NCBI Taxonomy" id="1469910"/>
    <lineage>
        <taxon>Eukaryota</taxon>
        <taxon>Fungi</taxon>
        <taxon>Dikarya</taxon>
        <taxon>Ascomycota</taxon>
        <taxon>Pezizomycotina</taxon>
        <taxon>Dothideomycetes</taxon>
        <taxon>Pleosporomycetidae</taxon>
        <taxon>Pleosporales</taxon>
        <taxon>Pleosporineae</taxon>
        <taxon>Phaeosphaeriaceae</taxon>
        <taxon>Ophiobolus</taxon>
    </lineage>
</organism>
<evidence type="ECO:0000313" key="3">
    <source>
        <dbReference type="EMBL" id="KAF2829510.1"/>
    </source>
</evidence>
<feature type="region of interest" description="Disordered" evidence="1">
    <location>
        <begin position="110"/>
        <end position="131"/>
    </location>
</feature>
<feature type="compositionally biased region" description="Basic and acidic residues" evidence="1">
    <location>
        <begin position="69"/>
        <end position="85"/>
    </location>
</feature>
<dbReference type="PANTHER" id="PTHR38795:SF1">
    <property type="entry name" value="DUF6604 DOMAIN-CONTAINING PROTEIN"/>
    <property type="match status" value="1"/>
</dbReference>
<evidence type="ECO:0000313" key="4">
    <source>
        <dbReference type="Proteomes" id="UP000799424"/>
    </source>
</evidence>
<dbReference type="Proteomes" id="UP000799424">
    <property type="component" value="Unassembled WGS sequence"/>
</dbReference>
<accession>A0A6A7A884</accession>
<sequence length="675" mass="77164">MAETIANKQPKAEFPNALSRIFSRAIKARQKAAEWFKESHENTIFEESNQTHVHFIEILEQAAAILRPLVKDPRSQKPTRKERQQKSTPISTQGITNVFSRLAVEDTEVLDDTDDLPTHTASPYDEPLDSLPPVNPVHIQQDEAEIEAEFFFAIQSFITNAHEIRDIVQETWFEYKDGKVTSIKASLIANTAIDLVRHAESGFDLLLKRPKKYPAKTFPVWSLPALLFLHHHPGFLEVDEIQEFCLPSGIMIPKSQNCSHVYWCLWPVYSGLKSCFDPVDGAYEDAWRTTELARKFRHVTTRYELLISMDEIIRGMAYAFKRATQVETPFEELHDFLDRETAAIESFHDSWSLPFKNGKIVTDEYKLLMRELKSAKVCAADTCCDIMKEKPIRCGLLRYDAYLQIRDSMLYLEQRTGQICMMAHLYMATKLLHPESPDSDRIFFGGSPKTLDKCHRKAHLMVGKSAQHSAINPRQKGKKQGIDKHMKHTGGRWIQETSIIAPVFIERTTWAVTDEDVDNQVKLRSPNEQDRLARKLGMKPETLAYNLHAGRWRPYLEEQMNNENGPTALLRDLSMWLDGDACGEVWNRLSLNPGLGKTLGKTNADDPTFAAPLQKIQPNEAVDLSIFAVGDERNYWNTRGGGLCLTRLADLFKHFAHIMTTSLDCNIATTYKQWP</sequence>
<dbReference type="OrthoDB" id="3793343at2759"/>
<protein>
    <recommendedName>
        <fullName evidence="2">DUF6604 domain-containing protein</fullName>
    </recommendedName>
</protein>
<keyword evidence="4" id="KW-1185">Reference proteome</keyword>
<dbReference type="Pfam" id="PF20253">
    <property type="entry name" value="DUF6604"/>
    <property type="match status" value="1"/>
</dbReference>
<evidence type="ECO:0000256" key="1">
    <source>
        <dbReference type="SAM" id="MobiDB-lite"/>
    </source>
</evidence>